<evidence type="ECO:0000256" key="4">
    <source>
        <dbReference type="PROSITE-ProRule" id="PRU00228"/>
    </source>
</evidence>
<evidence type="ECO:0000256" key="2">
    <source>
        <dbReference type="ARBA" id="ARBA00022771"/>
    </source>
</evidence>
<keyword evidence="3" id="KW-0862">Zinc</keyword>
<dbReference type="EMBL" id="JAHXZJ010002609">
    <property type="protein sequence ID" value="KAH0540090.1"/>
    <property type="molecule type" value="Genomic_DNA"/>
</dbReference>
<feature type="domain" description="ZZ-type" evidence="5">
    <location>
        <begin position="1"/>
        <end position="53"/>
    </location>
</feature>
<dbReference type="GO" id="GO:0005886">
    <property type="term" value="C:plasma membrane"/>
    <property type="evidence" value="ECO:0007669"/>
    <property type="project" value="TreeGrafter"/>
</dbReference>
<dbReference type="SUPFAM" id="SSF57850">
    <property type="entry name" value="RING/U-box"/>
    <property type="match status" value="1"/>
</dbReference>
<dbReference type="Proteomes" id="UP000826195">
    <property type="component" value="Unassembled WGS sequence"/>
</dbReference>
<gene>
    <name evidence="6" type="ORF">KQX54_012510</name>
</gene>
<reference evidence="6 7" key="1">
    <citation type="journal article" date="2021" name="J. Hered.">
        <title>A chromosome-level genome assembly of the parasitoid wasp, Cotesia glomerata (Hymenoptera: Braconidae).</title>
        <authorList>
            <person name="Pinto B.J."/>
            <person name="Weis J.J."/>
            <person name="Gamble T."/>
            <person name="Ode P.J."/>
            <person name="Paul R."/>
            <person name="Zaspel J.M."/>
        </authorList>
    </citation>
    <scope>NUCLEOTIDE SEQUENCE [LARGE SCALE GENOMIC DNA]</scope>
    <source>
        <strain evidence="6">CgM1</strain>
    </source>
</reference>
<dbReference type="GO" id="GO:0045202">
    <property type="term" value="C:synapse"/>
    <property type="evidence" value="ECO:0007669"/>
    <property type="project" value="TreeGrafter"/>
</dbReference>
<dbReference type="PANTHER" id="PTHR12268">
    <property type="entry name" value="E3 UBIQUITIN-PROTEIN LIGASE KCMF1"/>
    <property type="match status" value="1"/>
</dbReference>
<sequence length="117" mass="13780">MCDACYKSNFSGFRYRCQKCNSYQLCQDCFWRGKVSGGHTNDHETREYSSFKSPSKQIGHSLRKSFRCVPEKEKNCIPRFPEQPERTLDLSHIVTEMSMSKYVKIVRNRQSISQNRP</sequence>
<dbReference type="SMART" id="SM00291">
    <property type="entry name" value="ZnF_ZZ"/>
    <property type="match status" value="1"/>
</dbReference>
<dbReference type="Gene3D" id="3.30.60.90">
    <property type="match status" value="1"/>
</dbReference>
<protein>
    <recommendedName>
        <fullName evidence="5">ZZ-type domain-containing protein</fullName>
    </recommendedName>
</protein>
<evidence type="ECO:0000256" key="3">
    <source>
        <dbReference type="ARBA" id="ARBA00022833"/>
    </source>
</evidence>
<evidence type="ECO:0000313" key="7">
    <source>
        <dbReference type="Proteomes" id="UP000826195"/>
    </source>
</evidence>
<keyword evidence="1" id="KW-0479">Metal-binding</keyword>
<evidence type="ECO:0000259" key="5">
    <source>
        <dbReference type="PROSITE" id="PS50135"/>
    </source>
</evidence>
<evidence type="ECO:0000256" key="1">
    <source>
        <dbReference type="ARBA" id="ARBA00022723"/>
    </source>
</evidence>
<organism evidence="6 7">
    <name type="scientific">Cotesia glomerata</name>
    <name type="common">Lepidopteran parasitic wasp</name>
    <name type="synonym">Apanteles glomeratus</name>
    <dbReference type="NCBI Taxonomy" id="32391"/>
    <lineage>
        <taxon>Eukaryota</taxon>
        <taxon>Metazoa</taxon>
        <taxon>Ecdysozoa</taxon>
        <taxon>Arthropoda</taxon>
        <taxon>Hexapoda</taxon>
        <taxon>Insecta</taxon>
        <taxon>Pterygota</taxon>
        <taxon>Neoptera</taxon>
        <taxon>Endopterygota</taxon>
        <taxon>Hymenoptera</taxon>
        <taxon>Apocrita</taxon>
        <taxon>Ichneumonoidea</taxon>
        <taxon>Braconidae</taxon>
        <taxon>Microgastrinae</taxon>
        <taxon>Cotesia</taxon>
    </lineage>
</organism>
<dbReference type="GO" id="GO:0008270">
    <property type="term" value="F:zinc ion binding"/>
    <property type="evidence" value="ECO:0007669"/>
    <property type="project" value="UniProtKB-KW"/>
</dbReference>
<dbReference type="InterPro" id="IPR000433">
    <property type="entry name" value="Znf_ZZ"/>
</dbReference>
<dbReference type="AlphaFoldDB" id="A0AAV7HJT4"/>
<dbReference type="InterPro" id="IPR050774">
    <property type="entry name" value="KCMF1/Dystrophin"/>
</dbReference>
<dbReference type="PROSITE" id="PS01357">
    <property type="entry name" value="ZF_ZZ_1"/>
    <property type="match status" value="1"/>
</dbReference>
<dbReference type="GO" id="GO:0099536">
    <property type="term" value="P:synaptic signaling"/>
    <property type="evidence" value="ECO:0007669"/>
    <property type="project" value="TreeGrafter"/>
</dbReference>
<dbReference type="PROSITE" id="PS50135">
    <property type="entry name" value="ZF_ZZ_2"/>
    <property type="match status" value="1"/>
</dbReference>
<dbReference type="Pfam" id="PF00569">
    <property type="entry name" value="ZZ"/>
    <property type="match status" value="1"/>
</dbReference>
<evidence type="ECO:0000313" key="6">
    <source>
        <dbReference type="EMBL" id="KAH0540090.1"/>
    </source>
</evidence>
<name>A0AAV7HJT4_COTGL</name>
<dbReference type="GO" id="GO:0023051">
    <property type="term" value="P:regulation of signaling"/>
    <property type="evidence" value="ECO:0007669"/>
    <property type="project" value="UniProtKB-ARBA"/>
</dbReference>
<dbReference type="GO" id="GO:0010646">
    <property type="term" value="P:regulation of cell communication"/>
    <property type="evidence" value="ECO:0007669"/>
    <property type="project" value="UniProtKB-ARBA"/>
</dbReference>
<dbReference type="InterPro" id="IPR043145">
    <property type="entry name" value="Znf_ZZ_sf"/>
</dbReference>
<proteinExistence type="predicted"/>
<keyword evidence="7" id="KW-1185">Reference proteome</keyword>
<accession>A0AAV7HJT4</accession>
<keyword evidence="2 4" id="KW-0863">Zinc-finger</keyword>
<dbReference type="PANTHER" id="PTHR12268:SF27">
    <property type="entry name" value="DYSTROBREVIN, ISOFORM F"/>
    <property type="match status" value="1"/>
</dbReference>
<comment type="caution">
    <text evidence="6">The sequence shown here is derived from an EMBL/GenBank/DDBJ whole genome shotgun (WGS) entry which is preliminary data.</text>
</comment>